<organism evidence="1">
    <name type="scientific">Nothobranchius furzeri</name>
    <name type="common">Turquoise killifish</name>
    <dbReference type="NCBI Taxonomy" id="105023"/>
    <lineage>
        <taxon>Eukaryota</taxon>
        <taxon>Metazoa</taxon>
        <taxon>Chordata</taxon>
        <taxon>Craniata</taxon>
        <taxon>Vertebrata</taxon>
        <taxon>Euteleostomi</taxon>
        <taxon>Actinopterygii</taxon>
        <taxon>Neopterygii</taxon>
        <taxon>Teleostei</taxon>
        <taxon>Neoteleostei</taxon>
        <taxon>Acanthomorphata</taxon>
        <taxon>Ovalentaria</taxon>
        <taxon>Atherinomorphae</taxon>
        <taxon>Cyprinodontiformes</taxon>
        <taxon>Nothobranchiidae</taxon>
        <taxon>Nothobranchius</taxon>
    </lineage>
</organism>
<feature type="non-terminal residue" evidence="1">
    <location>
        <position position="75"/>
    </location>
</feature>
<gene>
    <name evidence="1" type="primary">Nfu_g_1_008729</name>
</gene>
<sequence>MSLCWDQFKLYHIKIKIQTFSMTNKTKCLQLRVRCATLLPALPLKDEALHHWSLLHMQLTASRLLCNQQPLFCAG</sequence>
<proteinExistence type="predicted"/>
<dbReference type="AlphaFoldDB" id="A0A1A8B935"/>
<reference evidence="1" key="2">
    <citation type="submission" date="2016-06" db="EMBL/GenBank/DDBJ databases">
        <title>The genome of a short-lived fish provides insights into sex chromosome evolution and the genetic control of aging.</title>
        <authorList>
            <person name="Reichwald K."/>
            <person name="Felder M."/>
            <person name="Petzold A."/>
            <person name="Koch P."/>
            <person name="Groth M."/>
            <person name="Platzer M."/>
        </authorList>
    </citation>
    <scope>NUCLEOTIDE SEQUENCE</scope>
    <source>
        <tissue evidence="1">Brain</tissue>
    </source>
</reference>
<accession>A0A1A8B935</accession>
<dbReference type="EMBL" id="HADY01024923">
    <property type="protein sequence ID" value="SBP63408.1"/>
    <property type="molecule type" value="Transcribed_RNA"/>
</dbReference>
<protein>
    <submittedName>
        <fullName evidence="1">Uncharacterized protein</fullName>
    </submittedName>
</protein>
<name>A0A1A8B935_NOTFU</name>
<evidence type="ECO:0000313" key="1">
    <source>
        <dbReference type="EMBL" id="SBP63408.1"/>
    </source>
</evidence>
<reference evidence="1" key="1">
    <citation type="submission" date="2016-05" db="EMBL/GenBank/DDBJ databases">
        <authorList>
            <person name="Lavstsen T."/>
            <person name="Jespersen J.S."/>
        </authorList>
    </citation>
    <scope>NUCLEOTIDE SEQUENCE</scope>
    <source>
        <tissue evidence="1">Brain</tissue>
    </source>
</reference>